<sequence length="185" mass="21287">MRLFARKILMAKWAKDIDGEISADAITSCLRTFKNSLSFWEIEELNEEAIKRCVLAMATSENVENLSSMNILTIDESFFIENDLVIEHAPEQGKSHIPSLNKYHFDLINLNYSRLKIFADFIKKRVDYFSSLNKEEKLKIFEIRIIIESKVVAIVQDAINDGTLDASLLNEKLRARFNSNPQSIP</sequence>
<organism evidence="1 2">
    <name type="scientific">Mucilaginibacter gracilis</name>
    <dbReference type="NCBI Taxonomy" id="423350"/>
    <lineage>
        <taxon>Bacteria</taxon>
        <taxon>Pseudomonadati</taxon>
        <taxon>Bacteroidota</taxon>
        <taxon>Sphingobacteriia</taxon>
        <taxon>Sphingobacteriales</taxon>
        <taxon>Sphingobacteriaceae</taxon>
        <taxon>Mucilaginibacter</taxon>
    </lineage>
</organism>
<comment type="caution">
    <text evidence="1">The sequence shown here is derived from an EMBL/GenBank/DDBJ whole genome shotgun (WGS) entry which is preliminary data.</text>
</comment>
<keyword evidence="2" id="KW-1185">Reference proteome</keyword>
<reference evidence="1 2" key="1">
    <citation type="submission" date="2018-10" db="EMBL/GenBank/DDBJ databases">
        <title>Genomic Encyclopedia of Archaeal and Bacterial Type Strains, Phase II (KMG-II): from individual species to whole genera.</title>
        <authorList>
            <person name="Goeker M."/>
        </authorList>
    </citation>
    <scope>NUCLEOTIDE SEQUENCE [LARGE SCALE GENOMIC DNA]</scope>
    <source>
        <strain evidence="1 2">DSM 18602</strain>
    </source>
</reference>
<dbReference type="Proteomes" id="UP000268007">
    <property type="component" value="Unassembled WGS sequence"/>
</dbReference>
<dbReference type="RefSeq" id="WP_121199219.1">
    <property type="nucleotide sequence ID" value="NZ_RBKU01000001.1"/>
</dbReference>
<accession>A0A495J5Q8</accession>
<dbReference type="AlphaFoldDB" id="A0A495J5Q8"/>
<evidence type="ECO:0000313" key="1">
    <source>
        <dbReference type="EMBL" id="RKR83758.1"/>
    </source>
</evidence>
<name>A0A495J5Q8_9SPHI</name>
<gene>
    <name evidence="1" type="ORF">BDD43_3972</name>
</gene>
<dbReference type="OrthoDB" id="1493284at2"/>
<proteinExistence type="predicted"/>
<evidence type="ECO:0000313" key="2">
    <source>
        <dbReference type="Proteomes" id="UP000268007"/>
    </source>
</evidence>
<dbReference type="EMBL" id="RBKU01000001">
    <property type="protein sequence ID" value="RKR83758.1"/>
    <property type="molecule type" value="Genomic_DNA"/>
</dbReference>
<protein>
    <submittedName>
        <fullName evidence="1">Uncharacterized protein</fullName>
    </submittedName>
</protein>